<feature type="region of interest" description="Disordered" evidence="1">
    <location>
        <begin position="45"/>
        <end position="88"/>
    </location>
</feature>
<proteinExistence type="predicted"/>
<keyword evidence="3" id="KW-1185">Reference proteome</keyword>
<dbReference type="Proteomes" id="UP000242715">
    <property type="component" value="Unassembled WGS sequence"/>
</dbReference>
<dbReference type="AlphaFoldDB" id="A0A2Z6MBV8"/>
<sequence length="127" mass="14198">MDSLRHAFQGCFTINASSAPPGTSGIFAVTNMVFSNQIIMNKCNRGEEDAKKDNMEENESFDSQQGMSESPVERKHQGIEEELQSSELQEEALAIPEYELVSCDQKPQVASYNNDNKCDEDAKEDLK</sequence>
<feature type="compositionally biased region" description="Basic and acidic residues" evidence="1">
    <location>
        <begin position="45"/>
        <end position="55"/>
    </location>
</feature>
<dbReference type="EMBL" id="DF973200">
    <property type="protein sequence ID" value="GAU19623.1"/>
    <property type="molecule type" value="Genomic_DNA"/>
</dbReference>
<evidence type="ECO:0000313" key="3">
    <source>
        <dbReference type="Proteomes" id="UP000242715"/>
    </source>
</evidence>
<evidence type="ECO:0000256" key="1">
    <source>
        <dbReference type="SAM" id="MobiDB-lite"/>
    </source>
</evidence>
<organism evidence="2 3">
    <name type="scientific">Trifolium subterraneum</name>
    <name type="common">Subterranean clover</name>
    <dbReference type="NCBI Taxonomy" id="3900"/>
    <lineage>
        <taxon>Eukaryota</taxon>
        <taxon>Viridiplantae</taxon>
        <taxon>Streptophyta</taxon>
        <taxon>Embryophyta</taxon>
        <taxon>Tracheophyta</taxon>
        <taxon>Spermatophyta</taxon>
        <taxon>Magnoliopsida</taxon>
        <taxon>eudicotyledons</taxon>
        <taxon>Gunneridae</taxon>
        <taxon>Pentapetalae</taxon>
        <taxon>rosids</taxon>
        <taxon>fabids</taxon>
        <taxon>Fabales</taxon>
        <taxon>Fabaceae</taxon>
        <taxon>Papilionoideae</taxon>
        <taxon>50 kb inversion clade</taxon>
        <taxon>NPAAA clade</taxon>
        <taxon>Hologalegina</taxon>
        <taxon>IRL clade</taxon>
        <taxon>Trifolieae</taxon>
        <taxon>Trifolium</taxon>
    </lineage>
</organism>
<evidence type="ECO:0000313" key="2">
    <source>
        <dbReference type="EMBL" id="GAU19623.1"/>
    </source>
</evidence>
<accession>A0A2Z6MBV8</accession>
<gene>
    <name evidence="2" type="ORF">TSUD_383170</name>
</gene>
<name>A0A2Z6MBV8_TRISU</name>
<protein>
    <submittedName>
        <fullName evidence="2">Uncharacterized protein</fullName>
    </submittedName>
</protein>
<reference evidence="3" key="1">
    <citation type="journal article" date="2017" name="Front. Plant Sci.">
        <title>Climate Clever Clovers: New Paradigm to Reduce the Environmental Footprint of Ruminants by Breeding Low Methanogenic Forages Utilizing Haplotype Variation.</title>
        <authorList>
            <person name="Kaur P."/>
            <person name="Appels R."/>
            <person name="Bayer P.E."/>
            <person name="Keeble-Gagnere G."/>
            <person name="Wang J."/>
            <person name="Hirakawa H."/>
            <person name="Shirasawa K."/>
            <person name="Vercoe P."/>
            <person name="Stefanova K."/>
            <person name="Durmic Z."/>
            <person name="Nichols P."/>
            <person name="Revell C."/>
            <person name="Isobe S.N."/>
            <person name="Edwards D."/>
            <person name="Erskine W."/>
        </authorList>
    </citation>
    <scope>NUCLEOTIDE SEQUENCE [LARGE SCALE GENOMIC DNA]</scope>
    <source>
        <strain evidence="3">cv. Daliak</strain>
    </source>
</reference>
<dbReference type="OrthoDB" id="1458081at2759"/>